<keyword evidence="2" id="KW-1185">Reference proteome</keyword>
<evidence type="ECO:0000313" key="2">
    <source>
        <dbReference type="Proteomes" id="UP001476950"/>
    </source>
</evidence>
<protein>
    <recommendedName>
        <fullName evidence="3">DNA primase/polymerase bifunctional N-terminal domain-containing protein</fullName>
    </recommendedName>
</protein>
<reference evidence="1 2" key="1">
    <citation type="submission" date="2022-04" db="EMBL/GenBank/DDBJ databases">
        <title>Positive selection, recombination, and allopatry shape intraspecific diversity of widespread and dominant cyanobacteria.</title>
        <authorList>
            <person name="Wei J."/>
            <person name="Shu W."/>
            <person name="Hu C."/>
        </authorList>
    </citation>
    <scope>NUCLEOTIDE SEQUENCE [LARGE SCALE GENOMIC DNA]</scope>
    <source>
        <strain evidence="1 2">AS-A4</strain>
    </source>
</reference>
<gene>
    <name evidence="1" type="ORF">NDI38_21450</name>
</gene>
<evidence type="ECO:0000313" key="1">
    <source>
        <dbReference type="EMBL" id="MEP1061002.1"/>
    </source>
</evidence>
<proteinExistence type="predicted"/>
<comment type="caution">
    <text evidence="1">The sequence shown here is derived from an EMBL/GenBank/DDBJ whole genome shotgun (WGS) entry which is preliminary data.</text>
</comment>
<dbReference type="RefSeq" id="WP_190447108.1">
    <property type="nucleotide sequence ID" value="NZ_JAMPLM010000025.1"/>
</dbReference>
<evidence type="ECO:0008006" key="3">
    <source>
        <dbReference type="Google" id="ProtNLM"/>
    </source>
</evidence>
<name>A0ABV0KP48_9CYAN</name>
<organism evidence="1 2">
    <name type="scientific">Stenomitos frigidus AS-A4</name>
    <dbReference type="NCBI Taxonomy" id="2933935"/>
    <lineage>
        <taxon>Bacteria</taxon>
        <taxon>Bacillati</taxon>
        <taxon>Cyanobacteriota</taxon>
        <taxon>Cyanophyceae</taxon>
        <taxon>Leptolyngbyales</taxon>
        <taxon>Leptolyngbyaceae</taxon>
        <taxon>Stenomitos</taxon>
    </lineage>
</organism>
<accession>A0ABV0KP48</accession>
<sequence>MTIAQSTTCFRYIQDWSDHFLRLFPHRFDFIWAEHSSPSAEVEWKTESRHPLSDRLIQQGAYLFGVRFGAETSYCLLDVDTGSVYHPNNDPFALSRIVAALEPLGLVSPVACTSSYSGGLHLYFPFQYPQSSWQLAIALACLLENAGFKLQPGQLEVFPNPKPYSTDNIPSLFNAHRLPLQAGSYLLNEAFEPIWSDTCTFTSQWQLAQQRNDLASRTLKQILKQAKRKHFGVSGKAEKFVNDLNAEIELGWTGSGQTNRLLGRITMRAYIFHHVLSGGAPLVGTALVSEIVETAQALPGYSEWCRHQHEITHRAEEWAHCIEGSHYFHFGDQLKKPKPDFQDPVLTAAIEQAPSWNQRRAAATRDLIRRAIATLLEQNALPVRPTARFQALLKFGIGGASLYRHRDLWHPSHFGLDSNQTVADVFTVPVENPPDPPSSKTDSQLDCFDEASNWLSPPSLLSDNDGNKPSGKALSDLCTMLTSVMDSNHSVEPDVYQVIAEAQQVVRDAQPLSLNDSGQQEPFQAVARSARAQQLKAEAANQRQRTRMQAFLNSGDPILVAEALAWIQVNPGVLEVSQLQLDLLTKHQSEATFIERSVLLAAVESQRQRLTWSEQQVVHDLQQRFGKSSLATLSDLELQHWLKLLKQTPIDQRRRTVD</sequence>
<dbReference type="EMBL" id="JAMPLM010000025">
    <property type="protein sequence ID" value="MEP1061002.1"/>
    <property type="molecule type" value="Genomic_DNA"/>
</dbReference>
<dbReference type="Proteomes" id="UP001476950">
    <property type="component" value="Unassembled WGS sequence"/>
</dbReference>